<keyword evidence="2" id="KW-0732">Signal</keyword>
<dbReference type="Gene3D" id="2.40.420.20">
    <property type="match status" value="1"/>
</dbReference>
<gene>
    <name evidence="5" type="ORF">H8792_007520</name>
</gene>
<evidence type="ECO:0000259" key="3">
    <source>
        <dbReference type="Pfam" id="PF25973"/>
    </source>
</evidence>
<feature type="domain" description="CzcB-like barrel-sandwich hybrid" evidence="3">
    <location>
        <begin position="65"/>
        <end position="202"/>
    </location>
</feature>
<feature type="signal peptide" evidence="2">
    <location>
        <begin position="1"/>
        <end position="21"/>
    </location>
</feature>
<dbReference type="PANTHER" id="PTHR30469:SF15">
    <property type="entry name" value="HLYD FAMILY OF SECRETION PROTEINS"/>
    <property type="match status" value="1"/>
</dbReference>
<dbReference type="NCBIfam" id="TIGR01730">
    <property type="entry name" value="RND_mfp"/>
    <property type="match status" value="1"/>
</dbReference>
<comment type="similarity">
    <text evidence="1">Belongs to the membrane fusion protein (MFP) (TC 8.A.1) family.</text>
</comment>
<dbReference type="Proteomes" id="UP001193680">
    <property type="component" value="Unassembled WGS sequence"/>
</dbReference>
<dbReference type="Pfam" id="PF25989">
    <property type="entry name" value="YknX_C"/>
    <property type="match status" value="1"/>
</dbReference>
<feature type="chain" id="PRO_5045362277" evidence="2">
    <location>
        <begin position="22"/>
        <end position="365"/>
    </location>
</feature>
<sequence>MKQTRKLFAVPLLAAALGLTACQQEAPVAPQEAVQTIAAQVTTVSLGEVPMTTVVPGAVVPDQKARIASRLMGYIKNLNVTVGQTVKRGELLFSIDSADIRSQISQANSAYQQAKAALTDAKLDYDRFTKLYEDDSVSKQQYDKIRLQYSVAQENLAAARSGLKQAESQLKYANVTAPFDGVVVEKMAVAGDLAAPGNPIVVIENLKSLSVQTEVAADLYAVLRQGDEAEVMIDGQDKPLVGTIYTLVSSANPKTRTHTVKLSLPDINNVNSGTFARISFTRGVRQAMMIPKSAIVVRAGIEGVFVVEDGHAFYHMVRTGMSIDDQVEVQAGLALGEQIVIDNNQSMLNGDKVEVTSAGSKAEGA</sequence>
<dbReference type="InterPro" id="IPR058637">
    <property type="entry name" value="YknX-like_C"/>
</dbReference>
<dbReference type="EMBL" id="JACBGI020000013">
    <property type="protein sequence ID" value="MBF6058186.1"/>
    <property type="molecule type" value="Genomic_DNA"/>
</dbReference>
<dbReference type="PROSITE" id="PS51257">
    <property type="entry name" value="PROKAR_LIPOPROTEIN"/>
    <property type="match status" value="1"/>
</dbReference>
<dbReference type="RefSeq" id="WP_185978332.1">
    <property type="nucleotide sequence ID" value="NZ_JACBGI020000013.1"/>
</dbReference>
<comment type="caution">
    <text evidence="5">The sequence shown here is derived from an EMBL/GenBank/DDBJ whole genome shotgun (WGS) entry which is preliminary data.</text>
</comment>
<proteinExistence type="inferred from homology"/>
<name>A0ABS0C1T9_9GAMM</name>
<dbReference type="Gene3D" id="2.40.50.100">
    <property type="match status" value="1"/>
</dbReference>
<evidence type="ECO:0000256" key="1">
    <source>
        <dbReference type="ARBA" id="ARBA00009477"/>
    </source>
</evidence>
<protein>
    <submittedName>
        <fullName evidence="5">Efflux RND transporter periplasmic adaptor subunit</fullName>
    </submittedName>
</protein>
<organism evidence="5 6">
    <name type="scientific">Thiomicrorhabdus heinhorstiae</name>
    <dbReference type="NCBI Taxonomy" id="2748010"/>
    <lineage>
        <taxon>Bacteria</taxon>
        <taxon>Pseudomonadati</taxon>
        <taxon>Pseudomonadota</taxon>
        <taxon>Gammaproteobacteria</taxon>
        <taxon>Thiotrichales</taxon>
        <taxon>Piscirickettsiaceae</taxon>
        <taxon>Thiomicrorhabdus</taxon>
    </lineage>
</organism>
<evidence type="ECO:0000256" key="2">
    <source>
        <dbReference type="SAM" id="SignalP"/>
    </source>
</evidence>
<reference evidence="5 6" key="2">
    <citation type="submission" date="2020-11" db="EMBL/GenBank/DDBJ databases">
        <title>Sulfur oxidizing isolate from Hospital Hole Sinkhole.</title>
        <authorList>
            <person name="Scott K.M."/>
        </authorList>
    </citation>
    <scope>NUCLEOTIDE SEQUENCE [LARGE SCALE GENOMIC DNA]</scope>
    <source>
        <strain evidence="5 6">HH1</strain>
    </source>
</reference>
<evidence type="ECO:0000259" key="4">
    <source>
        <dbReference type="Pfam" id="PF25989"/>
    </source>
</evidence>
<keyword evidence="6" id="KW-1185">Reference proteome</keyword>
<feature type="domain" description="YknX-like C-terminal permuted SH3-like" evidence="4">
    <location>
        <begin position="288"/>
        <end position="355"/>
    </location>
</feature>
<accession>A0ABS0C1T9</accession>
<dbReference type="InterPro" id="IPR058647">
    <property type="entry name" value="BSH_CzcB-like"/>
</dbReference>
<dbReference type="SUPFAM" id="SSF111369">
    <property type="entry name" value="HlyD-like secretion proteins"/>
    <property type="match status" value="1"/>
</dbReference>
<dbReference type="InterPro" id="IPR006143">
    <property type="entry name" value="RND_pump_MFP"/>
</dbReference>
<dbReference type="PANTHER" id="PTHR30469">
    <property type="entry name" value="MULTIDRUG RESISTANCE PROTEIN MDTA"/>
    <property type="match status" value="1"/>
</dbReference>
<dbReference type="Gene3D" id="1.10.287.470">
    <property type="entry name" value="Helix hairpin bin"/>
    <property type="match status" value="1"/>
</dbReference>
<evidence type="ECO:0000313" key="6">
    <source>
        <dbReference type="Proteomes" id="UP001193680"/>
    </source>
</evidence>
<dbReference type="Gene3D" id="2.40.30.170">
    <property type="match status" value="1"/>
</dbReference>
<dbReference type="Pfam" id="PF25973">
    <property type="entry name" value="BSH_CzcB"/>
    <property type="match status" value="1"/>
</dbReference>
<evidence type="ECO:0000313" key="5">
    <source>
        <dbReference type="EMBL" id="MBF6058186.1"/>
    </source>
</evidence>
<reference evidence="5 6" key="1">
    <citation type="submission" date="2020-06" db="EMBL/GenBank/DDBJ databases">
        <authorList>
            <person name="Scott K."/>
        </authorList>
    </citation>
    <scope>NUCLEOTIDE SEQUENCE [LARGE SCALE GENOMIC DNA]</scope>
    <source>
        <strain evidence="5 6">HH1</strain>
    </source>
</reference>